<dbReference type="Proteomes" id="UP000219994">
    <property type="component" value="Unassembled WGS sequence"/>
</dbReference>
<proteinExistence type="predicted"/>
<name>A0A2A6FMI7_9MICO</name>
<comment type="caution">
    <text evidence="1">The sequence shown here is derived from an EMBL/GenBank/DDBJ whole genome shotgun (WGS) entry which is preliminary data.</text>
</comment>
<sequence>MHITRESGGVGLTCAEGERELILVFAAQLNETLVSGMHGDPARELLFPSAYPDDPVEAEQFSRYTHDALVATKRAAALEVIKALLAVRNIDSDNENVDINNMVVNIGTNIWQWLTFLTDVRRVLSQRIADAEGGDESLQEAFDWFGILHEGILAASDDSVSDAS</sequence>
<dbReference type="InterPro" id="IPR018561">
    <property type="entry name" value="AosR"/>
</dbReference>
<accession>A0A2A6FMI7</accession>
<protein>
    <submittedName>
        <fullName evidence="1">Uncharacterized protein</fullName>
    </submittedName>
</protein>
<dbReference type="AlphaFoldDB" id="A0A2A6FMI7"/>
<evidence type="ECO:0000313" key="2">
    <source>
        <dbReference type="Proteomes" id="UP000219994"/>
    </source>
</evidence>
<gene>
    <name evidence="1" type="ORF">B5766_13155</name>
</gene>
<evidence type="ECO:0000313" key="1">
    <source>
        <dbReference type="EMBL" id="PDQ34095.1"/>
    </source>
</evidence>
<reference evidence="2" key="1">
    <citation type="submission" date="2017-03" db="EMBL/GenBank/DDBJ databases">
        <authorList>
            <person name="Lund M.B."/>
        </authorList>
    </citation>
    <scope>NUCLEOTIDE SEQUENCE [LARGE SCALE GENOMIC DNA]</scope>
</reference>
<organism evidence="1 2">
    <name type="scientific">Candidatus Lumbricidiphila eiseniae</name>
    <dbReference type="NCBI Taxonomy" id="1969409"/>
    <lineage>
        <taxon>Bacteria</taxon>
        <taxon>Bacillati</taxon>
        <taxon>Actinomycetota</taxon>
        <taxon>Actinomycetes</taxon>
        <taxon>Micrococcales</taxon>
        <taxon>Microbacteriaceae</taxon>
        <taxon>Candidatus Lumbricidiphila</taxon>
    </lineage>
</organism>
<dbReference type="EMBL" id="NAEP01000071">
    <property type="protein sequence ID" value="PDQ34095.1"/>
    <property type="molecule type" value="Genomic_DNA"/>
</dbReference>
<dbReference type="Pfam" id="PF09438">
    <property type="entry name" value="DUF2017"/>
    <property type="match status" value="1"/>
</dbReference>